<dbReference type="GO" id="GO:0003677">
    <property type="term" value="F:DNA binding"/>
    <property type="evidence" value="ECO:0007669"/>
    <property type="project" value="UniProtKB-KW"/>
</dbReference>
<proteinExistence type="inferred from homology"/>
<dbReference type="GO" id="GO:0016987">
    <property type="term" value="F:sigma factor activity"/>
    <property type="evidence" value="ECO:0007669"/>
    <property type="project" value="UniProtKB-KW"/>
</dbReference>
<dbReference type="Pfam" id="PF04542">
    <property type="entry name" value="Sigma70_r2"/>
    <property type="match status" value="1"/>
</dbReference>
<dbReference type="InterPro" id="IPR039425">
    <property type="entry name" value="RNA_pol_sigma-70-like"/>
</dbReference>
<keyword evidence="4" id="KW-0238">DNA-binding</keyword>
<evidence type="ECO:0000256" key="2">
    <source>
        <dbReference type="ARBA" id="ARBA00023015"/>
    </source>
</evidence>
<gene>
    <name evidence="8" type="ORF">E1218_20295</name>
</gene>
<sequence>MRRSRVLAVRRPVGRASVRDFDGDPAADVAALYRRTWPRLIGVLVSIGGSRADAEEVAQDAYVKLLGRWDSIRRYDDPEAWVRAVAVRTLISRLRRQQVAARALSKLTGRPVEVRGPDGDALDVAAALARITPAQRAVVVLHHVMDLPIEQIAEELQLPPGTVKSRLARARQALAPLLVVKEVPDHA</sequence>
<dbReference type="Proteomes" id="UP000295172">
    <property type="component" value="Unassembled WGS sequence"/>
</dbReference>
<keyword evidence="9" id="KW-1185">Reference proteome</keyword>
<dbReference type="EMBL" id="SMKR01000087">
    <property type="protein sequence ID" value="TDD21858.1"/>
    <property type="molecule type" value="Genomic_DNA"/>
</dbReference>
<dbReference type="SUPFAM" id="SSF88946">
    <property type="entry name" value="Sigma2 domain of RNA polymerase sigma factors"/>
    <property type="match status" value="1"/>
</dbReference>
<dbReference type="InterPro" id="IPR007627">
    <property type="entry name" value="RNA_pol_sigma70_r2"/>
</dbReference>
<dbReference type="InterPro" id="IPR014284">
    <property type="entry name" value="RNA_pol_sigma-70_dom"/>
</dbReference>
<evidence type="ECO:0000313" key="8">
    <source>
        <dbReference type="EMBL" id="TDD21858.1"/>
    </source>
</evidence>
<keyword evidence="5" id="KW-0804">Transcription</keyword>
<dbReference type="InterPro" id="IPR013325">
    <property type="entry name" value="RNA_pol_sigma_r2"/>
</dbReference>
<dbReference type="AlphaFoldDB" id="A0A4R4WW24"/>
<evidence type="ECO:0000259" key="6">
    <source>
        <dbReference type="Pfam" id="PF04542"/>
    </source>
</evidence>
<keyword evidence="3" id="KW-0731">Sigma factor</keyword>
<dbReference type="PANTHER" id="PTHR43133">
    <property type="entry name" value="RNA POLYMERASE ECF-TYPE SIGMA FACTO"/>
    <property type="match status" value="1"/>
</dbReference>
<protein>
    <submittedName>
        <fullName evidence="8">Sigma-70 family RNA polymerase sigma factor</fullName>
    </submittedName>
</protein>
<dbReference type="InterPro" id="IPR013324">
    <property type="entry name" value="RNA_pol_sigma_r3/r4-like"/>
</dbReference>
<dbReference type="SUPFAM" id="SSF88659">
    <property type="entry name" value="Sigma3 and sigma4 domains of RNA polymerase sigma factors"/>
    <property type="match status" value="1"/>
</dbReference>
<name>A0A4R4WW24_9ACTN</name>
<dbReference type="InterPro" id="IPR013249">
    <property type="entry name" value="RNA_pol_sigma70_r4_t2"/>
</dbReference>
<dbReference type="CDD" id="cd06171">
    <property type="entry name" value="Sigma70_r4"/>
    <property type="match status" value="1"/>
</dbReference>
<keyword evidence="2" id="KW-0805">Transcription regulation</keyword>
<dbReference type="GO" id="GO:0006352">
    <property type="term" value="P:DNA-templated transcription initiation"/>
    <property type="evidence" value="ECO:0007669"/>
    <property type="project" value="InterPro"/>
</dbReference>
<dbReference type="Gene3D" id="1.10.1740.10">
    <property type="match status" value="1"/>
</dbReference>
<accession>A0A4R4WW24</accession>
<evidence type="ECO:0000313" key="9">
    <source>
        <dbReference type="Proteomes" id="UP000295172"/>
    </source>
</evidence>
<reference evidence="8 9" key="1">
    <citation type="submission" date="2019-02" db="EMBL/GenBank/DDBJ databases">
        <title>Draft genome sequences of novel Actinobacteria.</title>
        <authorList>
            <person name="Sahin N."/>
            <person name="Ay H."/>
            <person name="Saygin H."/>
        </authorList>
    </citation>
    <scope>NUCLEOTIDE SEQUENCE [LARGE SCALE GENOMIC DNA]</scope>
    <source>
        <strain evidence="8 9">16K104</strain>
    </source>
</reference>
<dbReference type="InterPro" id="IPR036388">
    <property type="entry name" value="WH-like_DNA-bd_sf"/>
</dbReference>
<evidence type="ECO:0000259" key="7">
    <source>
        <dbReference type="Pfam" id="PF08281"/>
    </source>
</evidence>
<evidence type="ECO:0000256" key="1">
    <source>
        <dbReference type="ARBA" id="ARBA00010641"/>
    </source>
</evidence>
<dbReference type="OrthoDB" id="3777963at2"/>
<feature type="domain" description="RNA polymerase sigma factor 70 region 4 type 2" evidence="7">
    <location>
        <begin position="123"/>
        <end position="174"/>
    </location>
</feature>
<evidence type="ECO:0000256" key="3">
    <source>
        <dbReference type="ARBA" id="ARBA00023082"/>
    </source>
</evidence>
<organism evidence="8 9">
    <name type="scientific">Kribbella turkmenica</name>
    <dbReference type="NCBI Taxonomy" id="2530375"/>
    <lineage>
        <taxon>Bacteria</taxon>
        <taxon>Bacillati</taxon>
        <taxon>Actinomycetota</taxon>
        <taxon>Actinomycetes</taxon>
        <taxon>Propionibacteriales</taxon>
        <taxon>Kribbellaceae</taxon>
        <taxon>Kribbella</taxon>
    </lineage>
</organism>
<comment type="similarity">
    <text evidence="1">Belongs to the sigma-70 factor family. ECF subfamily.</text>
</comment>
<dbReference type="Pfam" id="PF08281">
    <property type="entry name" value="Sigma70_r4_2"/>
    <property type="match status" value="1"/>
</dbReference>
<evidence type="ECO:0000256" key="5">
    <source>
        <dbReference type="ARBA" id="ARBA00023163"/>
    </source>
</evidence>
<feature type="domain" description="RNA polymerase sigma-70 region 2" evidence="6">
    <location>
        <begin position="32"/>
        <end position="98"/>
    </location>
</feature>
<dbReference type="Gene3D" id="1.10.10.10">
    <property type="entry name" value="Winged helix-like DNA-binding domain superfamily/Winged helix DNA-binding domain"/>
    <property type="match status" value="1"/>
</dbReference>
<dbReference type="PANTHER" id="PTHR43133:SF50">
    <property type="entry name" value="ECF RNA POLYMERASE SIGMA FACTOR SIGM"/>
    <property type="match status" value="1"/>
</dbReference>
<dbReference type="NCBIfam" id="TIGR02937">
    <property type="entry name" value="sigma70-ECF"/>
    <property type="match status" value="1"/>
</dbReference>
<comment type="caution">
    <text evidence="8">The sequence shown here is derived from an EMBL/GenBank/DDBJ whole genome shotgun (WGS) entry which is preliminary data.</text>
</comment>
<evidence type="ECO:0000256" key="4">
    <source>
        <dbReference type="ARBA" id="ARBA00023125"/>
    </source>
</evidence>